<dbReference type="AlphaFoldDB" id="A0A0A5GNF5"/>
<keyword evidence="2" id="KW-1185">Reference proteome</keyword>
<proteinExistence type="predicted"/>
<organism evidence="1 2">
    <name type="scientific">Pontibacillus halophilus JSM 076056 = DSM 19796</name>
    <dbReference type="NCBI Taxonomy" id="1385510"/>
    <lineage>
        <taxon>Bacteria</taxon>
        <taxon>Bacillati</taxon>
        <taxon>Bacillota</taxon>
        <taxon>Bacilli</taxon>
        <taxon>Bacillales</taxon>
        <taxon>Bacillaceae</taxon>
        <taxon>Pontibacillus</taxon>
    </lineage>
</organism>
<evidence type="ECO:0000313" key="1">
    <source>
        <dbReference type="EMBL" id="KGX92783.1"/>
    </source>
</evidence>
<dbReference type="RefSeq" id="WP_154655207.1">
    <property type="nucleotide sequence ID" value="NZ_AULI01000007.1"/>
</dbReference>
<protein>
    <submittedName>
        <fullName evidence="1">Uncharacterized protein</fullName>
    </submittedName>
</protein>
<name>A0A0A5GNF5_9BACI</name>
<dbReference type="Proteomes" id="UP000030528">
    <property type="component" value="Unassembled WGS sequence"/>
</dbReference>
<sequence length="49" mass="5725">MDNLAYELELNTILNPDFGMDDRGCSFHCHDYQEDLKDEWLGMSSITKL</sequence>
<reference evidence="1 2" key="1">
    <citation type="submission" date="2013-08" db="EMBL/GenBank/DDBJ databases">
        <authorList>
            <person name="Huang J."/>
            <person name="Wang G."/>
        </authorList>
    </citation>
    <scope>NUCLEOTIDE SEQUENCE [LARGE SCALE GENOMIC DNA]</scope>
    <source>
        <strain evidence="1 2">JSM 076056</strain>
    </source>
</reference>
<accession>A0A0A5GNF5</accession>
<dbReference type="EMBL" id="AVPE01000005">
    <property type="protein sequence ID" value="KGX92783.1"/>
    <property type="molecule type" value="Genomic_DNA"/>
</dbReference>
<evidence type="ECO:0000313" key="2">
    <source>
        <dbReference type="Proteomes" id="UP000030528"/>
    </source>
</evidence>
<dbReference type="STRING" id="1385510.GCA_000425205_01855"/>
<comment type="caution">
    <text evidence="1">The sequence shown here is derived from an EMBL/GenBank/DDBJ whole genome shotgun (WGS) entry which is preliminary data.</text>
</comment>
<gene>
    <name evidence="1" type="ORF">N781_15005</name>
</gene>